<feature type="compositionally biased region" description="Polar residues" evidence="1">
    <location>
        <begin position="1"/>
        <end position="15"/>
    </location>
</feature>
<dbReference type="AlphaFoldDB" id="A0A7M5URF9"/>
<feature type="compositionally biased region" description="Basic and acidic residues" evidence="1">
    <location>
        <begin position="16"/>
        <end position="26"/>
    </location>
</feature>
<proteinExistence type="predicted"/>
<accession>A0A7M5URF9</accession>
<name>A0A7M5URF9_9CNID</name>
<reference evidence="2" key="1">
    <citation type="submission" date="2021-01" db="UniProtKB">
        <authorList>
            <consortium name="EnsemblMetazoa"/>
        </authorList>
    </citation>
    <scope>IDENTIFICATION</scope>
</reference>
<dbReference type="GeneID" id="136808049"/>
<feature type="compositionally biased region" description="Polar residues" evidence="1">
    <location>
        <begin position="364"/>
        <end position="379"/>
    </location>
</feature>
<sequence>MSGPSTHKTSSTGKYENTEQHAQELKNNKQKIIDASRSVINMDSGISPNQHEIILRHLEKLEKSSQGNIRNPHITSCGSLSSRQTSIERLAQDLTKSTYDNSSTAQLLQSLSVLQGERSDIPAMRKDIDSLKRSVDSTHTILKHLCVVVMEGNKSSGAEPPSAPNGVPFEEHARVVSEKDEQIQRIKQHAETMFDEYRCHIEKLKDEKALLAGEVISLKTTMSNVFTAEIEARNLTIASQSQHIDKLSTECSKLIFLLEEAKHQLREKALVKSKMFGTFPSSASQQTQPEHVEHVSSVSDVQQTQSTHMEDVSSVSNVQQTKSAHMEDVSSVSDVQQTQSAHMEDVSSVSNVQQTKSAHMEDVSSVSNVQQTKSAHMET</sequence>
<feature type="region of interest" description="Disordered" evidence="1">
    <location>
        <begin position="279"/>
        <end position="379"/>
    </location>
</feature>
<evidence type="ECO:0000313" key="3">
    <source>
        <dbReference type="Proteomes" id="UP000594262"/>
    </source>
</evidence>
<evidence type="ECO:0000256" key="1">
    <source>
        <dbReference type="SAM" id="MobiDB-lite"/>
    </source>
</evidence>
<protein>
    <submittedName>
        <fullName evidence="2">Uncharacterized protein</fullName>
    </submittedName>
</protein>
<feature type="compositionally biased region" description="Low complexity" evidence="1">
    <location>
        <begin position="329"/>
        <end position="340"/>
    </location>
</feature>
<dbReference type="EnsemblMetazoa" id="CLYHEMT000329.1">
    <property type="protein sequence ID" value="CLYHEMP000329.1"/>
    <property type="gene ID" value="CLYHEMG000329"/>
</dbReference>
<dbReference type="Proteomes" id="UP000594262">
    <property type="component" value="Unplaced"/>
</dbReference>
<feature type="compositionally biased region" description="Low complexity" evidence="1">
    <location>
        <begin position="295"/>
        <end position="307"/>
    </location>
</feature>
<feature type="compositionally biased region" description="Polar residues" evidence="1">
    <location>
        <begin position="313"/>
        <end position="323"/>
    </location>
</feature>
<feature type="compositionally biased region" description="Polar residues" evidence="1">
    <location>
        <begin position="347"/>
        <end position="357"/>
    </location>
</feature>
<feature type="compositionally biased region" description="Polar residues" evidence="1">
    <location>
        <begin position="279"/>
        <end position="289"/>
    </location>
</feature>
<keyword evidence="3" id="KW-1185">Reference proteome</keyword>
<dbReference type="RefSeq" id="XP_066920758.1">
    <property type="nucleotide sequence ID" value="XM_067064657.1"/>
</dbReference>
<feature type="region of interest" description="Disordered" evidence="1">
    <location>
        <begin position="1"/>
        <end position="26"/>
    </location>
</feature>
<evidence type="ECO:0000313" key="2">
    <source>
        <dbReference type="EnsemblMetazoa" id="CLYHEMP000329.1"/>
    </source>
</evidence>
<organism evidence="2 3">
    <name type="scientific">Clytia hemisphaerica</name>
    <dbReference type="NCBI Taxonomy" id="252671"/>
    <lineage>
        <taxon>Eukaryota</taxon>
        <taxon>Metazoa</taxon>
        <taxon>Cnidaria</taxon>
        <taxon>Hydrozoa</taxon>
        <taxon>Hydroidolina</taxon>
        <taxon>Leptothecata</taxon>
        <taxon>Obeliida</taxon>
        <taxon>Clytiidae</taxon>
        <taxon>Clytia</taxon>
    </lineage>
</organism>